<feature type="active site" description="Proton donor/acceptor" evidence="9">
    <location>
        <position position="213"/>
    </location>
</feature>
<keyword evidence="11" id="KW-1185">Reference proteome</keyword>
<reference evidence="10 11" key="1">
    <citation type="submission" date="2012-12" db="EMBL/GenBank/DDBJ databases">
        <title>Genome assembly of Fulvivirga imtechensis AK7.</title>
        <authorList>
            <person name="Nupur N."/>
            <person name="Khatri I."/>
            <person name="Kumar R."/>
            <person name="Subramanian S."/>
            <person name="Pinnaka A."/>
        </authorList>
    </citation>
    <scope>NUCLEOTIDE SEQUENCE [LARGE SCALE GENOMIC DNA]</scope>
    <source>
        <strain evidence="10 11">AK7</strain>
    </source>
</reference>
<evidence type="ECO:0000256" key="3">
    <source>
        <dbReference type="ARBA" id="ARBA00022723"/>
    </source>
</evidence>
<feature type="binding site" evidence="9">
    <location>
        <position position="216"/>
    </location>
    <ligand>
        <name>Zn(2+)</name>
        <dbReference type="ChEBI" id="CHEBI:29105"/>
        <note>catalytic</note>
    </ligand>
</feature>
<keyword evidence="4 9" id="KW-0378">Hydrolase</keyword>
<dbReference type="Pfam" id="PF01427">
    <property type="entry name" value="Peptidase_M15"/>
    <property type="match status" value="1"/>
</dbReference>
<dbReference type="STRING" id="1237149.C900_04287"/>
<dbReference type="EMBL" id="AMZN01000006">
    <property type="protein sequence ID" value="ELR73435.1"/>
    <property type="molecule type" value="Genomic_DNA"/>
</dbReference>
<dbReference type="PATRIC" id="fig|1237149.3.peg.571"/>
<evidence type="ECO:0000256" key="7">
    <source>
        <dbReference type="ARBA" id="ARBA00023049"/>
    </source>
</evidence>
<comment type="similarity">
    <text evidence="9">Belongs to the peptidase M15D family.</text>
</comment>
<dbReference type="HAMAP" id="MF_01924">
    <property type="entry name" value="A_A_dipeptidase"/>
    <property type="match status" value="1"/>
</dbReference>
<dbReference type="SUPFAM" id="SSF55166">
    <property type="entry name" value="Hedgehog/DD-peptidase"/>
    <property type="match status" value="1"/>
</dbReference>
<protein>
    <recommendedName>
        <fullName evidence="9">D-alanyl-D-alanine dipeptidase</fullName>
        <shortName evidence="9">D-Ala-D-Ala dipeptidase</shortName>
        <ecNumber evidence="9">3.4.13.22</ecNumber>
    </recommendedName>
</protein>
<feature type="site" description="Transition state stabilizer" evidence="9">
    <location>
        <position position="121"/>
    </location>
</feature>
<name>L8JXB5_9BACT</name>
<sequence length="240" mass="27386">MTSKTVYITFLFTCLFGCSSPSTEVEQTDRYVSADTAKDLRKEAEPHLIASLHDTAFVSLKEYAGGFSYDMKYATSDNFLKKVVYDCGNCLVRKEVADALIRANDSLQIYGVHIKFFDCYRPVDVQKQMWEIYPDARYVANPYTTGSIHNRGGAVDITLVDDQGKELDMGTSFDFFGKEAHHAYTNLPDTVLANRKLLKTVMQSFGFNPITTEWWHYNFRTSNKYSLSNFKPACDNEPDR</sequence>
<dbReference type="InterPro" id="IPR009045">
    <property type="entry name" value="Zn_M74/Hedgehog-like"/>
</dbReference>
<evidence type="ECO:0000313" key="11">
    <source>
        <dbReference type="Proteomes" id="UP000011135"/>
    </source>
</evidence>
<dbReference type="CDD" id="cd14840">
    <property type="entry name" value="D-Ala-D-Ala_dipeptidase_Aad"/>
    <property type="match status" value="1"/>
</dbReference>
<dbReference type="eggNOG" id="COG2173">
    <property type="taxonomic scope" value="Bacteria"/>
</dbReference>
<evidence type="ECO:0000256" key="6">
    <source>
        <dbReference type="ARBA" id="ARBA00022997"/>
    </source>
</evidence>
<comment type="cofactor">
    <cofactor evidence="9">
        <name>Zn(2+)</name>
        <dbReference type="ChEBI" id="CHEBI:29105"/>
    </cofactor>
    <text evidence="9">Binds 1 zinc ion per subunit.</text>
</comment>
<dbReference type="GO" id="GO:0008270">
    <property type="term" value="F:zinc ion binding"/>
    <property type="evidence" value="ECO:0007669"/>
    <property type="project" value="UniProtKB-UniRule"/>
</dbReference>
<feature type="binding site" evidence="9">
    <location>
        <position position="149"/>
    </location>
    <ligand>
        <name>Zn(2+)</name>
        <dbReference type="ChEBI" id="CHEBI:29105"/>
        <note>catalytic</note>
    </ligand>
</feature>
<evidence type="ECO:0000313" key="10">
    <source>
        <dbReference type="EMBL" id="ELR73435.1"/>
    </source>
</evidence>
<keyword evidence="7 9" id="KW-0482">Metalloprotease</keyword>
<dbReference type="GO" id="GO:0006508">
    <property type="term" value="P:proteolysis"/>
    <property type="evidence" value="ECO:0007669"/>
    <property type="project" value="UniProtKB-KW"/>
</dbReference>
<dbReference type="InterPro" id="IPR000755">
    <property type="entry name" value="A_A_dipeptidase"/>
</dbReference>
<evidence type="ECO:0000256" key="2">
    <source>
        <dbReference type="ARBA" id="ARBA00022670"/>
    </source>
</evidence>
<dbReference type="Proteomes" id="UP000011135">
    <property type="component" value="Unassembled WGS sequence"/>
</dbReference>
<keyword evidence="3 9" id="KW-0479">Metal-binding</keyword>
<dbReference type="GO" id="GO:0071555">
    <property type="term" value="P:cell wall organization"/>
    <property type="evidence" value="ECO:0007669"/>
    <property type="project" value="UniProtKB-KW"/>
</dbReference>
<organism evidence="10 11">
    <name type="scientific">Fulvivirga imtechensis AK7</name>
    <dbReference type="NCBI Taxonomy" id="1237149"/>
    <lineage>
        <taxon>Bacteria</taxon>
        <taxon>Pseudomonadati</taxon>
        <taxon>Bacteroidota</taxon>
        <taxon>Cytophagia</taxon>
        <taxon>Cytophagales</taxon>
        <taxon>Fulvivirgaceae</taxon>
        <taxon>Fulvivirga</taxon>
    </lineage>
</organism>
<keyword evidence="5 9" id="KW-0862">Zinc</keyword>
<comment type="catalytic activity">
    <reaction evidence="1 9">
        <text>D-alanyl-D-alanine + H2O = 2 D-alanine</text>
        <dbReference type="Rhea" id="RHEA:20661"/>
        <dbReference type="ChEBI" id="CHEBI:15377"/>
        <dbReference type="ChEBI" id="CHEBI:57416"/>
        <dbReference type="ChEBI" id="CHEBI:57822"/>
        <dbReference type="EC" id="3.4.13.22"/>
    </reaction>
</comment>
<dbReference type="EC" id="3.4.13.22" evidence="9"/>
<dbReference type="GO" id="GO:0008237">
    <property type="term" value="F:metallopeptidase activity"/>
    <property type="evidence" value="ECO:0007669"/>
    <property type="project" value="UniProtKB-KW"/>
</dbReference>
<dbReference type="PANTHER" id="PTHR43126:SF1">
    <property type="entry name" value="D-ALANYL-D-ALANINE DIPEPTIDASE"/>
    <property type="match status" value="1"/>
</dbReference>
<comment type="caution">
    <text evidence="10">The sequence shown here is derived from an EMBL/GenBank/DDBJ whole genome shotgun (WGS) entry which is preliminary data.</text>
</comment>
<accession>L8JXB5</accession>
<evidence type="ECO:0000256" key="5">
    <source>
        <dbReference type="ARBA" id="ARBA00022833"/>
    </source>
</evidence>
<feature type="binding site" evidence="9">
    <location>
        <position position="156"/>
    </location>
    <ligand>
        <name>Zn(2+)</name>
        <dbReference type="ChEBI" id="CHEBI:29105"/>
        <note>catalytic</note>
    </ligand>
</feature>
<dbReference type="AlphaFoldDB" id="L8JXB5"/>
<keyword evidence="2 9" id="KW-0645">Protease</keyword>
<evidence type="ECO:0000256" key="1">
    <source>
        <dbReference type="ARBA" id="ARBA00001362"/>
    </source>
</evidence>
<dbReference type="Gene3D" id="3.30.1380.10">
    <property type="match status" value="1"/>
</dbReference>
<comment type="function">
    <text evidence="9">Catalyzes hydrolysis of the D-alanyl-D-alanine dipeptide.</text>
</comment>
<dbReference type="PANTHER" id="PTHR43126">
    <property type="entry name" value="D-ALANYL-D-ALANINE DIPEPTIDASE"/>
    <property type="match status" value="1"/>
</dbReference>
<evidence type="ECO:0000256" key="4">
    <source>
        <dbReference type="ARBA" id="ARBA00022801"/>
    </source>
</evidence>
<keyword evidence="6 9" id="KW-0224">Dipeptidase</keyword>
<dbReference type="RefSeq" id="WP_009578016.1">
    <property type="nucleotide sequence ID" value="NZ_AMZN01000006.1"/>
</dbReference>
<keyword evidence="8" id="KW-0961">Cell wall biogenesis/degradation</keyword>
<evidence type="ECO:0000256" key="8">
    <source>
        <dbReference type="ARBA" id="ARBA00023316"/>
    </source>
</evidence>
<dbReference type="OrthoDB" id="9801430at2"/>
<dbReference type="GO" id="GO:0160237">
    <property type="term" value="F:D-Ala-D-Ala dipeptidase activity"/>
    <property type="evidence" value="ECO:0007669"/>
    <property type="project" value="UniProtKB-EC"/>
</dbReference>
<evidence type="ECO:0000256" key="9">
    <source>
        <dbReference type="HAMAP-Rule" id="MF_01924"/>
    </source>
</evidence>
<gene>
    <name evidence="10" type="ORF">C900_04287</name>
</gene>
<proteinExistence type="inferred from homology"/>